<evidence type="ECO:0000256" key="14">
    <source>
        <dbReference type="ARBA" id="ARBA00049360"/>
    </source>
</evidence>
<dbReference type="InterPro" id="IPR038718">
    <property type="entry name" value="SNF2-like_sf"/>
</dbReference>
<keyword evidence="21" id="KW-0347">Helicase</keyword>
<dbReference type="CDD" id="cd18793">
    <property type="entry name" value="SF2_C_SNF"/>
    <property type="match status" value="1"/>
</dbReference>
<evidence type="ECO:0000256" key="15">
    <source>
        <dbReference type="RuleBase" id="RU368001"/>
    </source>
</evidence>
<feature type="compositionally biased region" description="Basic and acidic residues" evidence="17">
    <location>
        <begin position="1393"/>
        <end position="1413"/>
    </location>
</feature>
<dbReference type="EC" id="3.6.4.-" evidence="15"/>
<dbReference type="GO" id="GO:0042393">
    <property type="term" value="F:histone binding"/>
    <property type="evidence" value="ECO:0007669"/>
    <property type="project" value="TreeGrafter"/>
</dbReference>
<dbReference type="FunFam" id="3.40.50.300:FF:001269">
    <property type="entry name" value="SNF2 family helicase/ATPase"/>
    <property type="match status" value="1"/>
</dbReference>
<dbReference type="EMBL" id="LXFE01000126">
    <property type="protein sequence ID" value="OLL26990.1"/>
    <property type="molecule type" value="Genomic_DNA"/>
</dbReference>
<keyword evidence="13" id="KW-0539">Nucleus</keyword>
<dbReference type="SMART" id="SM00490">
    <property type="entry name" value="HELICc"/>
    <property type="match status" value="1"/>
</dbReference>
<keyword evidence="9 15" id="KW-0238">DNA-binding</keyword>
<sequence>MILSEDTAILQTRTGMATTNTTSLRIKTTWHGLQCGKETLPGQSSHPAYPFPAEPAIAPELQFDATSFPLYPDFRTDNTNIHPDFLEQNSIHPDLRPDLPDLASRQTANVFEQHVGSSVFDSFQAASRSGAMAISSLLTGNDDKQATPSTNEKSNRRKSSKYTSAEDSKKPRGGNRKKKKKGDSDEEMIDQSSTSKKGKHSLAPQVEPEPIIESESDVSDDEQWINYKMIYMNARKRRFEEIQYHEEERVKNRRTEIHKKLTSRYKKRADRAEQKTKPMFLHQATLKVDAEEERLKAKKRRRTEEKREIQRRQREEAAIHQQNHYRLVDEQRKVPTSAQQQSQDPDYIQKSLPILKIRKPGGRSQKTLEEIQDKLWKDMVKKEMPKAYRLMQTSMLNKQSNHKKTCQLAAKEARRWQVRTNKNLKDTQAKAKRAMREMLVFWKRNEREERDLRKRAEKEALDKAKKEEELREARRQARKLNFLITQTELYSHFVGKKIGTAEAEMTGDTATDSHFLSEKLKLVIDDDVPMLDAEREEKIMEFEEDDEEGMRAVAARKAQDALNAARSRAQEFDGKKDVNLGNINLDDGEMNFQNPTGFGGIEIAQPKMLHCQLKEYQLKGLNWLANLYEQGINGILADEMGLGKTVQSISVMAYLAESHQIWGPFLVIAPASTLHNWQQEITRFVPQFKVLPYWGNGKDRKVLRKFWNRKQLTYTEDAEFHVLVTSYQLAVSDEKYFNRVKWQYMILDEAQAIKSSSSSRWKTLLNFQCRNRLLLTGTPIQNTMQELWALLHFIMPSLFDSHDEFSEWFSKDIESHAQSNTQLNQQQLKRLHMILKPFMLRRVKKHVQSELGEKIELDSFCNLSIRQRIIYKSLRDKISLTDILEKAAAGGDDGIDSLMNIVMQFRKVCNHPDLFERADVKSPLYLVDWGITPNMSRETNLYVPYSATSKVTFSLPKYLYRNGGVLHIPSQTSNLSQRERILGHLMNIWSPDWIEESLRLQNDSAFSFSRFIDTSASEASHVFNNSIFKRAMELTEPLKLRYRVIYDEKDDRFYSPSSMLIIEKSIQRSPLKDTTNERVLHSLCRVAEDTFALQNFSHMEPIYDERVRATPVQLVCPDRGCVYEQENLLFDPEIRKNLFGITEDIERTMLERNVPIDSLAALRGFLPRLSMELQSWQPIKVPSMRKFIADSGKLAHLDRLLHELKSGGHRVLLYFQMTRMIDLMEEYLAYRHWKYLRLDGSSKIADRRDMVNEWQTRPELFIFLLSTRAGGLGINLTAADTVIFYDSDWNPTNDSQATDRAHRIGQTRQVTVYRLLTRGTIEERILKRAKQKEEVQKVVISGGDKGGVDFSKGPREVVSWLLDDDALEQQVREQQAKRLAQEEASNKRKGKRKAADDPPKARKTLEDMYHEGEGNFEDNSSRPSGAVTPVSISGTATPRAGFPKKLTTGIGSRGGRKPAHKKMSREEALRRADGDGEGSSIWEEDLQA</sequence>
<feature type="compositionally biased region" description="Basic residues" evidence="17">
    <location>
        <begin position="1454"/>
        <end position="1463"/>
    </location>
</feature>
<feature type="region of interest" description="Disordered" evidence="17">
    <location>
        <begin position="137"/>
        <end position="217"/>
    </location>
</feature>
<dbReference type="GO" id="GO:0032006">
    <property type="term" value="P:regulation of TOR signaling"/>
    <property type="evidence" value="ECO:0007669"/>
    <property type="project" value="EnsemblFungi"/>
</dbReference>
<evidence type="ECO:0000256" key="2">
    <source>
        <dbReference type="ARBA" id="ARBA00007025"/>
    </source>
</evidence>
<organism evidence="21 22">
    <name type="scientific">Neolecta irregularis (strain DAH-3)</name>
    <dbReference type="NCBI Taxonomy" id="1198029"/>
    <lineage>
        <taxon>Eukaryota</taxon>
        <taxon>Fungi</taxon>
        <taxon>Dikarya</taxon>
        <taxon>Ascomycota</taxon>
        <taxon>Taphrinomycotina</taxon>
        <taxon>Neolectales</taxon>
        <taxon>Neolectaceae</taxon>
        <taxon>Neolecta</taxon>
    </lineage>
</organism>
<evidence type="ECO:0000256" key="17">
    <source>
        <dbReference type="SAM" id="MobiDB-lite"/>
    </source>
</evidence>
<evidence type="ECO:0000256" key="12">
    <source>
        <dbReference type="ARBA" id="ARBA00023204"/>
    </source>
</evidence>
<dbReference type="CDD" id="cd18002">
    <property type="entry name" value="DEXQc_INO80"/>
    <property type="match status" value="1"/>
</dbReference>
<dbReference type="Pfam" id="PF13892">
    <property type="entry name" value="DBINO"/>
    <property type="match status" value="1"/>
</dbReference>
<evidence type="ECO:0000256" key="1">
    <source>
        <dbReference type="ARBA" id="ARBA00004123"/>
    </source>
</evidence>
<dbReference type="Pfam" id="PF00176">
    <property type="entry name" value="SNF2-rel_dom"/>
    <property type="match status" value="1"/>
</dbReference>
<dbReference type="PROSITE" id="PS51413">
    <property type="entry name" value="DBINO"/>
    <property type="match status" value="1"/>
</dbReference>
<evidence type="ECO:0000256" key="5">
    <source>
        <dbReference type="ARBA" id="ARBA00022763"/>
    </source>
</evidence>
<dbReference type="InterPro" id="IPR014001">
    <property type="entry name" value="Helicase_ATP-bd"/>
</dbReference>
<dbReference type="InterPro" id="IPR001650">
    <property type="entry name" value="Helicase_C-like"/>
</dbReference>
<dbReference type="InterPro" id="IPR000330">
    <property type="entry name" value="SNF2_N"/>
</dbReference>
<evidence type="ECO:0000259" key="18">
    <source>
        <dbReference type="PROSITE" id="PS51192"/>
    </source>
</evidence>
<dbReference type="GO" id="GO:0140658">
    <property type="term" value="F:ATP-dependent chromatin remodeler activity"/>
    <property type="evidence" value="ECO:0007669"/>
    <property type="project" value="InterPro"/>
</dbReference>
<evidence type="ECO:0000313" key="21">
    <source>
        <dbReference type="EMBL" id="OLL26990.1"/>
    </source>
</evidence>
<dbReference type="InterPro" id="IPR031047">
    <property type="entry name" value="DEXQc_INO80"/>
</dbReference>
<keyword evidence="11" id="KW-0804">Transcription</keyword>
<dbReference type="GO" id="GO:0000722">
    <property type="term" value="P:telomere maintenance via recombination"/>
    <property type="evidence" value="ECO:0007669"/>
    <property type="project" value="EnsemblFungi"/>
</dbReference>
<name>A0A1U7LWD4_NEOID</name>
<proteinExistence type="inferred from homology"/>
<evidence type="ECO:0000256" key="3">
    <source>
        <dbReference type="ARBA" id="ARBA00019805"/>
    </source>
</evidence>
<dbReference type="GO" id="GO:0031011">
    <property type="term" value="C:Ino80 complex"/>
    <property type="evidence" value="ECO:0007669"/>
    <property type="project" value="UniProtKB-UniRule"/>
</dbReference>
<dbReference type="GO" id="GO:0000775">
    <property type="term" value="C:chromosome, centromeric region"/>
    <property type="evidence" value="ECO:0007669"/>
    <property type="project" value="EnsemblFungi"/>
</dbReference>
<evidence type="ECO:0000256" key="6">
    <source>
        <dbReference type="ARBA" id="ARBA00022801"/>
    </source>
</evidence>
<feature type="compositionally biased region" description="Basic and acidic residues" evidence="17">
    <location>
        <begin position="302"/>
        <end position="316"/>
    </location>
</feature>
<feature type="compositionally biased region" description="Basic residues" evidence="17">
    <location>
        <begin position="171"/>
        <end position="181"/>
    </location>
</feature>
<feature type="region of interest" description="Disordered" evidence="17">
    <location>
        <begin position="292"/>
        <end position="316"/>
    </location>
</feature>
<keyword evidence="12 15" id="KW-0234">DNA repair</keyword>
<dbReference type="Proteomes" id="UP000186594">
    <property type="component" value="Unassembled WGS sequence"/>
</dbReference>
<comment type="domain">
    <text evidence="15">The DBINO region is involved in binding to DNA.</text>
</comment>
<dbReference type="GO" id="GO:0006281">
    <property type="term" value="P:DNA repair"/>
    <property type="evidence" value="ECO:0007669"/>
    <property type="project" value="UniProtKB-UniRule"/>
</dbReference>
<dbReference type="GO" id="GO:0004386">
    <property type="term" value="F:helicase activity"/>
    <property type="evidence" value="ECO:0007669"/>
    <property type="project" value="UniProtKB-KW"/>
</dbReference>
<dbReference type="GO" id="GO:0045944">
    <property type="term" value="P:positive regulation of transcription by RNA polymerase II"/>
    <property type="evidence" value="ECO:0007669"/>
    <property type="project" value="EnsemblFungi"/>
</dbReference>
<feature type="compositionally biased region" description="Basic and acidic residues" evidence="17">
    <location>
        <begin position="1464"/>
        <end position="1474"/>
    </location>
</feature>
<keyword evidence="4" id="KW-0547">Nucleotide-binding</keyword>
<keyword evidence="22" id="KW-1185">Reference proteome</keyword>
<dbReference type="GO" id="GO:0000781">
    <property type="term" value="C:chromosome, telomeric region"/>
    <property type="evidence" value="ECO:0007669"/>
    <property type="project" value="GOC"/>
</dbReference>
<comment type="subunit">
    <text evidence="15">Component of the INO80 chromatin-remodeling complex.</text>
</comment>
<comment type="subcellular location">
    <subcellularLocation>
        <location evidence="1 15">Nucleus</location>
    </subcellularLocation>
</comment>
<evidence type="ECO:0000256" key="7">
    <source>
        <dbReference type="ARBA" id="ARBA00022840"/>
    </source>
</evidence>
<dbReference type="PROSITE" id="PS51192">
    <property type="entry name" value="HELICASE_ATP_BIND_1"/>
    <property type="match status" value="1"/>
</dbReference>
<evidence type="ECO:0000256" key="16">
    <source>
        <dbReference type="SAM" id="Coils"/>
    </source>
</evidence>
<dbReference type="PROSITE" id="PS51194">
    <property type="entry name" value="HELICASE_CTER"/>
    <property type="match status" value="1"/>
</dbReference>
<dbReference type="SMART" id="SM00487">
    <property type="entry name" value="DEXDc"/>
    <property type="match status" value="1"/>
</dbReference>
<dbReference type="GO" id="GO:0003677">
    <property type="term" value="F:DNA binding"/>
    <property type="evidence" value="ECO:0007669"/>
    <property type="project" value="UniProtKB-UniRule"/>
</dbReference>
<dbReference type="InterPro" id="IPR027417">
    <property type="entry name" value="P-loop_NTPase"/>
</dbReference>
<evidence type="ECO:0000256" key="10">
    <source>
        <dbReference type="ARBA" id="ARBA00023159"/>
    </source>
</evidence>
<evidence type="ECO:0000256" key="8">
    <source>
        <dbReference type="ARBA" id="ARBA00023015"/>
    </source>
</evidence>
<dbReference type="GO" id="GO:0016887">
    <property type="term" value="F:ATP hydrolysis activity"/>
    <property type="evidence" value="ECO:0007669"/>
    <property type="project" value="EnsemblFungi"/>
</dbReference>
<dbReference type="PANTHER" id="PTHR45685:SF2">
    <property type="entry name" value="CHROMATIN-REMODELING ATPASE INO80"/>
    <property type="match status" value="1"/>
</dbReference>
<feature type="domain" description="Helicase C-terminal" evidence="19">
    <location>
        <begin position="1196"/>
        <end position="1351"/>
    </location>
</feature>
<dbReference type="InterPro" id="IPR049730">
    <property type="entry name" value="SNF2/RAD54-like_C"/>
</dbReference>
<feature type="domain" description="Helicase ATP-binding" evidence="18">
    <location>
        <begin position="625"/>
        <end position="797"/>
    </location>
</feature>
<evidence type="ECO:0000256" key="13">
    <source>
        <dbReference type="ARBA" id="ARBA00023242"/>
    </source>
</evidence>
<evidence type="ECO:0000256" key="11">
    <source>
        <dbReference type="ARBA" id="ARBA00023163"/>
    </source>
</evidence>
<keyword evidence="7 15" id="KW-0067">ATP-binding</keyword>
<dbReference type="PANTHER" id="PTHR45685">
    <property type="entry name" value="HELICASE SRCAP-RELATED"/>
    <property type="match status" value="1"/>
</dbReference>
<evidence type="ECO:0000256" key="4">
    <source>
        <dbReference type="ARBA" id="ARBA00022741"/>
    </source>
</evidence>
<feature type="domain" description="DBINO" evidence="20">
    <location>
        <begin position="375"/>
        <end position="500"/>
    </location>
</feature>
<dbReference type="Pfam" id="PF00271">
    <property type="entry name" value="Helicase_C"/>
    <property type="match status" value="1"/>
</dbReference>
<dbReference type="Gene3D" id="3.40.50.300">
    <property type="entry name" value="P-loop containing nucleotide triphosphate hydrolases"/>
    <property type="match status" value="2"/>
</dbReference>
<feature type="region of interest" description="Disordered" evidence="17">
    <location>
        <begin position="1374"/>
        <end position="1488"/>
    </location>
</feature>
<keyword evidence="8" id="KW-0805">Transcription regulation</keyword>
<keyword evidence="6 15" id="KW-0378">Hydrolase</keyword>
<reference evidence="21 22" key="1">
    <citation type="submission" date="2016-04" db="EMBL/GenBank/DDBJ databases">
        <title>Evolutionary innovation and constraint leading to complex multicellularity in the Ascomycota.</title>
        <authorList>
            <person name="Cisse O."/>
            <person name="Nguyen A."/>
            <person name="Hewitt D.A."/>
            <person name="Jedd G."/>
            <person name="Stajich J.E."/>
        </authorList>
    </citation>
    <scope>NUCLEOTIDE SEQUENCE [LARGE SCALE GENOMIC DNA]</scope>
    <source>
        <strain evidence="21 22">DAH-3</strain>
    </source>
</reference>
<keyword evidence="5 15" id="KW-0227">DNA damage</keyword>
<evidence type="ECO:0000259" key="20">
    <source>
        <dbReference type="PROSITE" id="PS51413"/>
    </source>
</evidence>
<dbReference type="FunFam" id="3.40.50.10810:FF:000022">
    <property type="entry name" value="Blast:Putative DNA helicase Ino80"/>
    <property type="match status" value="1"/>
</dbReference>
<dbReference type="STRING" id="1198029.A0A1U7LWD4"/>
<evidence type="ECO:0000256" key="9">
    <source>
        <dbReference type="ARBA" id="ARBA00023125"/>
    </source>
</evidence>
<protein>
    <recommendedName>
        <fullName evidence="3 15">Chromatin-remodeling ATPase INO80</fullName>
        <ecNumber evidence="15">3.6.4.-</ecNumber>
    </recommendedName>
</protein>
<dbReference type="GO" id="GO:0031509">
    <property type="term" value="P:subtelomeric heterochromatin formation"/>
    <property type="evidence" value="ECO:0007669"/>
    <property type="project" value="EnsemblFungi"/>
</dbReference>
<dbReference type="OrthoDB" id="372624at2759"/>
<evidence type="ECO:0000259" key="19">
    <source>
        <dbReference type="PROSITE" id="PS51194"/>
    </source>
</evidence>
<comment type="similarity">
    <text evidence="2 15">Belongs to the SNF2/RAD54 helicase family.</text>
</comment>
<gene>
    <name evidence="21" type="ORF">NEOLI_000005</name>
</gene>
<accession>A0A1U7LWD4</accession>
<keyword evidence="10" id="KW-0010">Activator</keyword>
<comment type="catalytic activity">
    <reaction evidence="14 15">
        <text>ATP + H2O = ADP + phosphate + H(+)</text>
        <dbReference type="Rhea" id="RHEA:13065"/>
        <dbReference type="ChEBI" id="CHEBI:15377"/>
        <dbReference type="ChEBI" id="CHEBI:15378"/>
        <dbReference type="ChEBI" id="CHEBI:30616"/>
        <dbReference type="ChEBI" id="CHEBI:43474"/>
        <dbReference type="ChEBI" id="CHEBI:456216"/>
    </reaction>
</comment>
<dbReference type="InterPro" id="IPR020838">
    <property type="entry name" value="DBINO"/>
</dbReference>
<feature type="coiled-coil region" evidence="16">
    <location>
        <begin position="449"/>
        <end position="483"/>
    </location>
</feature>
<dbReference type="SUPFAM" id="SSF52540">
    <property type="entry name" value="P-loop containing nucleoside triphosphate hydrolases"/>
    <property type="match status" value="2"/>
</dbReference>
<dbReference type="InterPro" id="IPR050520">
    <property type="entry name" value="INO80/SWR1_helicase"/>
</dbReference>
<comment type="function">
    <text evidence="15">ATPase component of the INO80 complex which remodels chromatin by shifting nucleosomes and is involved in DNA repair.</text>
</comment>
<dbReference type="GO" id="GO:0006366">
    <property type="term" value="P:transcription by RNA polymerase II"/>
    <property type="evidence" value="ECO:0007669"/>
    <property type="project" value="EnsemblFungi"/>
</dbReference>
<keyword evidence="16" id="KW-0175">Coiled coil</keyword>
<feature type="compositionally biased region" description="Basic and acidic residues" evidence="17">
    <location>
        <begin position="1374"/>
        <end position="1386"/>
    </location>
</feature>
<dbReference type="GO" id="GO:0005524">
    <property type="term" value="F:ATP binding"/>
    <property type="evidence" value="ECO:0007669"/>
    <property type="project" value="UniProtKB-UniRule"/>
</dbReference>
<dbReference type="GO" id="GO:0034080">
    <property type="term" value="P:CENP-A containing chromatin assembly"/>
    <property type="evidence" value="ECO:0007669"/>
    <property type="project" value="EnsemblFungi"/>
</dbReference>
<comment type="caution">
    <text evidence="21">The sequence shown here is derived from an EMBL/GenBank/DDBJ whole genome shotgun (WGS) entry which is preliminary data.</text>
</comment>
<evidence type="ECO:0000313" key="22">
    <source>
        <dbReference type="Proteomes" id="UP000186594"/>
    </source>
</evidence>
<dbReference type="Gene3D" id="3.40.50.10810">
    <property type="entry name" value="Tandem AAA-ATPase domain"/>
    <property type="match status" value="1"/>
</dbReference>
<dbReference type="OMA" id="FWKKNER"/>